<accession>A0A164NWZ0</accession>
<organism evidence="8 9">
    <name type="scientific">Bacillus cereus</name>
    <dbReference type="NCBI Taxonomy" id="1396"/>
    <lineage>
        <taxon>Bacteria</taxon>
        <taxon>Bacillati</taxon>
        <taxon>Bacillota</taxon>
        <taxon>Bacilli</taxon>
        <taxon>Bacillales</taxon>
        <taxon>Bacillaceae</taxon>
        <taxon>Bacillus</taxon>
        <taxon>Bacillus cereus group</taxon>
    </lineage>
</organism>
<keyword evidence="2 5" id="KW-0808">Transferase</keyword>
<proteinExistence type="inferred from homology"/>
<name>A0A164NWZ0_BACCE</name>
<reference evidence="8 9" key="1">
    <citation type="submission" date="2015-09" db="EMBL/GenBank/DDBJ databases">
        <title>Bacillus cereus food isolates.</title>
        <authorList>
            <person name="Boekhorst J."/>
        </authorList>
    </citation>
    <scope>NUCLEOTIDE SEQUENCE [LARGE SCALE GENOMIC DNA]</scope>
    <source>
        <strain evidence="8 9">B4088</strain>
    </source>
</reference>
<dbReference type="GO" id="GO:0032259">
    <property type="term" value="P:methylation"/>
    <property type="evidence" value="ECO:0007669"/>
    <property type="project" value="UniProtKB-KW"/>
</dbReference>
<dbReference type="InterPro" id="IPR050390">
    <property type="entry name" value="C5-Methyltransferase"/>
</dbReference>
<dbReference type="RefSeq" id="WP_080467617.1">
    <property type="nucleotide sequence ID" value="NZ_LJKE01000045.1"/>
</dbReference>
<keyword evidence="1 5" id="KW-0489">Methyltransferase</keyword>
<comment type="catalytic activity">
    <reaction evidence="7">
        <text>a 2'-deoxycytidine in DNA + S-adenosyl-L-methionine = a 5-methyl-2'-deoxycytidine in DNA + S-adenosyl-L-homocysteine + H(+)</text>
        <dbReference type="Rhea" id="RHEA:13681"/>
        <dbReference type="Rhea" id="RHEA-COMP:11369"/>
        <dbReference type="Rhea" id="RHEA-COMP:11370"/>
        <dbReference type="ChEBI" id="CHEBI:15378"/>
        <dbReference type="ChEBI" id="CHEBI:57856"/>
        <dbReference type="ChEBI" id="CHEBI:59789"/>
        <dbReference type="ChEBI" id="CHEBI:85452"/>
        <dbReference type="ChEBI" id="CHEBI:85454"/>
        <dbReference type="EC" id="2.1.1.37"/>
    </reaction>
</comment>
<dbReference type="GO" id="GO:0044027">
    <property type="term" value="P:negative regulation of gene expression via chromosomal CpG island methylation"/>
    <property type="evidence" value="ECO:0007669"/>
    <property type="project" value="TreeGrafter"/>
</dbReference>
<dbReference type="Gene3D" id="3.90.120.10">
    <property type="entry name" value="DNA Methylase, subunit A, domain 2"/>
    <property type="match status" value="1"/>
</dbReference>
<keyword evidence="3 5" id="KW-0949">S-adenosyl-L-methionine</keyword>
<dbReference type="AlphaFoldDB" id="A0A164NWZ0"/>
<dbReference type="GO" id="GO:0003886">
    <property type="term" value="F:DNA (cytosine-5-)-methyltransferase activity"/>
    <property type="evidence" value="ECO:0007669"/>
    <property type="project" value="UniProtKB-EC"/>
</dbReference>
<dbReference type="PATRIC" id="fig|1396.535.peg.1740"/>
<dbReference type="NCBIfam" id="TIGR00675">
    <property type="entry name" value="dcm"/>
    <property type="match status" value="1"/>
</dbReference>
<dbReference type="Pfam" id="PF00145">
    <property type="entry name" value="DNA_methylase"/>
    <property type="match status" value="1"/>
</dbReference>
<evidence type="ECO:0000256" key="7">
    <source>
        <dbReference type="RuleBase" id="RU000417"/>
    </source>
</evidence>
<evidence type="ECO:0000256" key="4">
    <source>
        <dbReference type="ARBA" id="ARBA00022747"/>
    </source>
</evidence>
<dbReference type="PROSITE" id="PS51679">
    <property type="entry name" value="SAM_MT_C5"/>
    <property type="match status" value="1"/>
</dbReference>
<dbReference type="Gene3D" id="3.40.50.150">
    <property type="entry name" value="Vaccinia Virus protein VP39"/>
    <property type="match status" value="1"/>
</dbReference>
<dbReference type="GO" id="GO:0003677">
    <property type="term" value="F:DNA binding"/>
    <property type="evidence" value="ECO:0007669"/>
    <property type="project" value="TreeGrafter"/>
</dbReference>
<dbReference type="PANTHER" id="PTHR10629:SF52">
    <property type="entry name" value="DNA (CYTOSINE-5)-METHYLTRANSFERASE 1"/>
    <property type="match status" value="1"/>
</dbReference>
<dbReference type="InterPro" id="IPR029063">
    <property type="entry name" value="SAM-dependent_MTases_sf"/>
</dbReference>
<dbReference type="Proteomes" id="UP000076482">
    <property type="component" value="Unassembled WGS sequence"/>
</dbReference>
<sequence>MSRFTVCSFFSGGGLLDLGFNQYFNIIWANEFNHHAAESYRANIGDHIVVDDILNVDIDSIPEADVFIGGPPCQDYSSAGTNRGEIGDKGKLVWRYEEIVRSKKPKVFVMENVVGLARKHKDTLSKLVQSYTKIGYKVYIKENLDAVMFGVAQHRKRVFIVGVRNDMNVSFDFPTGISAVVTPRDTIGDLPSPDTIKSREKVLGNFPNHTSTWTSPTPERIIDLIANPKPNQFNGVRRISWDQPSYTITSHIAKDGREFIHPQENRRLTVRECLRLMSVPDTYVIPTHIPLSQQYTLVGNGVAFLVAKALSHSILDCLEVGSNEDVAGEQMTIFQFI</sequence>
<dbReference type="PRINTS" id="PR00105">
    <property type="entry name" value="C5METTRFRASE"/>
</dbReference>
<dbReference type="EMBL" id="LJKE01000045">
    <property type="protein sequence ID" value="KZD65950.1"/>
    <property type="molecule type" value="Genomic_DNA"/>
</dbReference>
<evidence type="ECO:0000256" key="1">
    <source>
        <dbReference type="ARBA" id="ARBA00022603"/>
    </source>
</evidence>
<comment type="similarity">
    <text evidence="5 6">Belongs to the class I-like SAM-binding methyltransferase superfamily. C5-methyltransferase family.</text>
</comment>
<comment type="caution">
    <text evidence="8">The sequence shown here is derived from an EMBL/GenBank/DDBJ whole genome shotgun (WGS) entry which is preliminary data.</text>
</comment>
<dbReference type="InterPro" id="IPR018117">
    <property type="entry name" value="C5_DNA_meth_AS"/>
</dbReference>
<evidence type="ECO:0000313" key="9">
    <source>
        <dbReference type="Proteomes" id="UP000076482"/>
    </source>
</evidence>
<dbReference type="REBASE" id="151061">
    <property type="entry name" value="M.Bce4088ORF2707P"/>
</dbReference>
<dbReference type="PANTHER" id="PTHR10629">
    <property type="entry name" value="CYTOSINE-SPECIFIC METHYLTRANSFERASE"/>
    <property type="match status" value="1"/>
</dbReference>
<dbReference type="GO" id="GO:0009307">
    <property type="term" value="P:DNA restriction-modification system"/>
    <property type="evidence" value="ECO:0007669"/>
    <property type="project" value="UniProtKB-KW"/>
</dbReference>
<evidence type="ECO:0000256" key="6">
    <source>
        <dbReference type="RuleBase" id="RU000416"/>
    </source>
</evidence>
<evidence type="ECO:0000313" key="8">
    <source>
        <dbReference type="EMBL" id="KZD65950.1"/>
    </source>
</evidence>
<feature type="active site" evidence="5">
    <location>
        <position position="73"/>
    </location>
</feature>
<protein>
    <recommendedName>
        <fullName evidence="7">Cytosine-specific methyltransferase</fullName>
        <ecNumber evidence="7">2.1.1.37</ecNumber>
    </recommendedName>
</protein>
<evidence type="ECO:0000256" key="2">
    <source>
        <dbReference type="ARBA" id="ARBA00022679"/>
    </source>
</evidence>
<keyword evidence="4" id="KW-0680">Restriction system</keyword>
<dbReference type="PROSITE" id="PS00094">
    <property type="entry name" value="C5_MTASE_1"/>
    <property type="match status" value="1"/>
</dbReference>
<dbReference type="SUPFAM" id="SSF53335">
    <property type="entry name" value="S-adenosyl-L-methionine-dependent methyltransferases"/>
    <property type="match status" value="1"/>
</dbReference>
<gene>
    <name evidence="8" type="ORF">B4088_2707</name>
</gene>
<dbReference type="EC" id="2.1.1.37" evidence="7"/>
<evidence type="ECO:0000256" key="5">
    <source>
        <dbReference type="PROSITE-ProRule" id="PRU01016"/>
    </source>
</evidence>
<dbReference type="InterPro" id="IPR001525">
    <property type="entry name" value="C5_MeTfrase"/>
</dbReference>
<evidence type="ECO:0000256" key="3">
    <source>
        <dbReference type="ARBA" id="ARBA00022691"/>
    </source>
</evidence>